<keyword evidence="3" id="KW-1185">Reference proteome</keyword>
<evidence type="ECO:0000256" key="1">
    <source>
        <dbReference type="SAM" id="SignalP"/>
    </source>
</evidence>
<protein>
    <submittedName>
        <fullName evidence="2">Uncharacterized protein</fullName>
    </submittedName>
</protein>
<reference evidence="2 3" key="1">
    <citation type="submission" date="2023-03" db="EMBL/GenBank/DDBJ databases">
        <title>Genome insight into feeding habits of ladybird beetles.</title>
        <authorList>
            <person name="Li H.-S."/>
            <person name="Huang Y.-H."/>
            <person name="Pang H."/>
        </authorList>
    </citation>
    <scope>NUCLEOTIDE SEQUENCE [LARGE SCALE GENOMIC DNA]</scope>
    <source>
        <strain evidence="2">SYSU_2023b</strain>
        <tissue evidence="2">Whole body</tissue>
    </source>
</reference>
<keyword evidence="1" id="KW-0732">Signal</keyword>
<dbReference type="EMBL" id="JARQZJ010000121">
    <property type="protein sequence ID" value="KAK9888144.1"/>
    <property type="molecule type" value="Genomic_DNA"/>
</dbReference>
<accession>A0AAW1V4V9</accession>
<feature type="chain" id="PRO_5043721673" evidence="1">
    <location>
        <begin position="18"/>
        <end position="133"/>
    </location>
</feature>
<proteinExistence type="predicted"/>
<name>A0AAW1V4V9_9CUCU</name>
<dbReference type="Proteomes" id="UP001431783">
    <property type="component" value="Unassembled WGS sequence"/>
</dbReference>
<dbReference type="AlphaFoldDB" id="A0AAW1V4V9"/>
<sequence>MKFMIFVLMIITQTSYSQEITEGQENATKQKSNQTEVTKKSNPLDNLLGIANAILRGDYIATLTIIVEMIQKQDTNLVEKIILIFFHRFLTLIQPLFYVLFPSTKDQGSITNNLRNRLKVTFGLVRMFLKSGS</sequence>
<gene>
    <name evidence="2" type="ORF">WA026_000414</name>
</gene>
<evidence type="ECO:0000313" key="2">
    <source>
        <dbReference type="EMBL" id="KAK9888144.1"/>
    </source>
</evidence>
<organism evidence="2 3">
    <name type="scientific">Henosepilachna vigintioctopunctata</name>
    <dbReference type="NCBI Taxonomy" id="420089"/>
    <lineage>
        <taxon>Eukaryota</taxon>
        <taxon>Metazoa</taxon>
        <taxon>Ecdysozoa</taxon>
        <taxon>Arthropoda</taxon>
        <taxon>Hexapoda</taxon>
        <taxon>Insecta</taxon>
        <taxon>Pterygota</taxon>
        <taxon>Neoptera</taxon>
        <taxon>Endopterygota</taxon>
        <taxon>Coleoptera</taxon>
        <taxon>Polyphaga</taxon>
        <taxon>Cucujiformia</taxon>
        <taxon>Coccinelloidea</taxon>
        <taxon>Coccinellidae</taxon>
        <taxon>Epilachninae</taxon>
        <taxon>Epilachnini</taxon>
        <taxon>Henosepilachna</taxon>
    </lineage>
</organism>
<comment type="caution">
    <text evidence="2">The sequence shown here is derived from an EMBL/GenBank/DDBJ whole genome shotgun (WGS) entry which is preliminary data.</text>
</comment>
<feature type="signal peptide" evidence="1">
    <location>
        <begin position="1"/>
        <end position="17"/>
    </location>
</feature>
<evidence type="ECO:0000313" key="3">
    <source>
        <dbReference type="Proteomes" id="UP001431783"/>
    </source>
</evidence>